<dbReference type="Proteomes" id="UP000252519">
    <property type="component" value="Unassembled WGS sequence"/>
</dbReference>
<evidence type="ECO:0000256" key="1">
    <source>
        <dbReference type="SAM" id="Phobius"/>
    </source>
</evidence>
<gene>
    <name evidence="2" type="ORF">ANCCAN_05672</name>
</gene>
<keyword evidence="1" id="KW-0472">Membrane</keyword>
<dbReference type="OrthoDB" id="5821374at2759"/>
<organism evidence="2 3">
    <name type="scientific">Ancylostoma caninum</name>
    <name type="common">Dog hookworm</name>
    <dbReference type="NCBI Taxonomy" id="29170"/>
    <lineage>
        <taxon>Eukaryota</taxon>
        <taxon>Metazoa</taxon>
        <taxon>Ecdysozoa</taxon>
        <taxon>Nematoda</taxon>
        <taxon>Chromadorea</taxon>
        <taxon>Rhabditida</taxon>
        <taxon>Rhabditina</taxon>
        <taxon>Rhabditomorpha</taxon>
        <taxon>Strongyloidea</taxon>
        <taxon>Ancylostomatidae</taxon>
        <taxon>Ancylostomatinae</taxon>
        <taxon>Ancylostoma</taxon>
    </lineage>
</organism>
<keyword evidence="3" id="KW-1185">Reference proteome</keyword>
<proteinExistence type="predicted"/>
<accession>A0A368GZ28</accession>
<dbReference type="EMBL" id="JOJR01000049">
    <property type="protein sequence ID" value="RCN48257.1"/>
    <property type="molecule type" value="Genomic_DNA"/>
</dbReference>
<protein>
    <submittedName>
        <fullName evidence="2">Uncharacterized protein</fullName>
    </submittedName>
</protein>
<keyword evidence="1" id="KW-0812">Transmembrane</keyword>
<evidence type="ECO:0000313" key="3">
    <source>
        <dbReference type="Proteomes" id="UP000252519"/>
    </source>
</evidence>
<evidence type="ECO:0000313" key="2">
    <source>
        <dbReference type="EMBL" id="RCN48257.1"/>
    </source>
</evidence>
<keyword evidence="1" id="KW-1133">Transmembrane helix</keyword>
<comment type="caution">
    <text evidence="2">The sequence shown here is derived from an EMBL/GenBank/DDBJ whole genome shotgun (WGS) entry which is preliminary data.</text>
</comment>
<feature type="transmembrane region" description="Helical" evidence="1">
    <location>
        <begin position="20"/>
        <end position="46"/>
    </location>
</feature>
<reference evidence="2 3" key="1">
    <citation type="submission" date="2014-10" db="EMBL/GenBank/DDBJ databases">
        <title>Draft genome of the hookworm Ancylostoma caninum.</title>
        <authorList>
            <person name="Mitreva M."/>
        </authorList>
    </citation>
    <scope>NUCLEOTIDE SEQUENCE [LARGE SCALE GENOMIC DNA]</scope>
    <source>
        <strain evidence="2 3">Baltimore</strain>
    </source>
</reference>
<dbReference type="AlphaFoldDB" id="A0A368GZ28"/>
<sequence length="75" mass="8653">MALCELLFFVYWEFGFEGKLSGAGIILAVLVNLLYMDVLIIPYLVLNGNIRSEIKRCYHSYYRRSSSVKVIPAKF</sequence>
<name>A0A368GZ28_ANCCA</name>